<dbReference type="PANTHER" id="PTHR30163">
    <property type="entry name" value="MEMBRANE-BOUND LYTIC MUREIN TRANSGLYCOSYLASE B"/>
    <property type="match status" value="1"/>
</dbReference>
<dbReference type="InterPro" id="IPR011757">
    <property type="entry name" value="Lytic_transglycosylase_MltB"/>
</dbReference>
<dbReference type="InterPro" id="IPR043426">
    <property type="entry name" value="MltB-like"/>
</dbReference>
<dbReference type="InterPro" id="IPR023346">
    <property type="entry name" value="Lysozyme-like_dom_sf"/>
</dbReference>
<sequence length="329" mass="36443">MVGSLALAGWCSAGWAQEAHFSPAQNADVEALVSELSDEGLPRDWLEDAMSQATFEQGVLDAMAGAAERRLRWFEYRDIFLTDERIEQGAAFIDAHKDAMQRAEETYGVPAEVIAAIIGVETYYGRFKGNHRVLDSLATLAFHHPQRGRFFRGELAAFLAITHEQHVDPDSVYGSYAGAMGYPQFIPTSYQAYAVDFDGDGLRDLWENPVDAIGSVANYFAEHGWQRGEAIYHEADGPETLPDALAFNQTSRPTTTADQAANAGVVSHDTLAPELAVVPLALEMSDDTRRYRLGEFNFYVITRYNHSHLYGMAVTELAEAIHQRVEEAS</sequence>
<dbReference type="NCBIfam" id="TIGR02282">
    <property type="entry name" value="MltB"/>
    <property type="match status" value="1"/>
</dbReference>
<dbReference type="Pfam" id="PF13406">
    <property type="entry name" value="SLT_2"/>
    <property type="match status" value="1"/>
</dbReference>
<dbReference type="Gene3D" id="1.10.8.350">
    <property type="entry name" value="Bacterial muramidase"/>
    <property type="match status" value="1"/>
</dbReference>
<protein>
    <submittedName>
        <fullName evidence="2">Lytic murein transglycosylase B</fullName>
    </submittedName>
</protein>
<reference evidence="2" key="1">
    <citation type="submission" date="2021-11" db="EMBL/GenBank/DDBJ databases">
        <title>Halomonas sp., isolated from a coastal aquaculture zone in Dongshan Bay.</title>
        <authorList>
            <person name="Lin W."/>
        </authorList>
    </citation>
    <scope>NUCLEOTIDE SEQUENCE</scope>
    <source>
        <strain evidence="2">Yzlin-01</strain>
    </source>
</reference>
<name>A0ABT2ECV4_9GAMM</name>
<comment type="caution">
    <text evidence="2">The sequence shown here is derived from an EMBL/GenBank/DDBJ whole genome shotgun (WGS) entry which is preliminary data.</text>
</comment>
<evidence type="ECO:0000313" key="2">
    <source>
        <dbReference type="EMBL" id="MCS2609406.1"/>
    </source>
</evidence>
<dbReference type="Proteomes" id="UP001165542">
    <property type="component" value="Unassembled WGS sequence"/>
</dbReference>
<accession>A0ABT2ECV4</accession>
<proteinExistence type="predicted"/>
<keyword evidence="3" id="KW-1185">Reference proteome</keyword>
<dbReference type="CDD" id="cd13399">
    <property type="entry name" value="Slt35-like"/>
    <property type="match status" value="1"/>
</dbReference>
<dbReference type="SUPFAM" id="SSF53955">
    <property type="entry name" value="Lysozyme-like"/>
    <property type="match status" value="1"/>
</dbReference>
<organism evidence="2 3">
    <name type="scientific">Halomonas dongshanensis</name>
    <dbReference type="NCBI Taxonomy" id="2890835"/>
    <lineage>
        <taxon>Bacteria</taxon>
        <taxon>Pseudomonadati</taxon>
        <taxon>Pseudomonadota</taxon>
        <taxon>Gammaproteobacteria</taxon>
        <taxon>Oceanospirillales</taxon>
        <taxon>Halomonadaceae</taxon>
        <taxon>Halomonas</taxon>
    </lineage>
</organism>
<dbReference type="EMBL" id="JAJISC010000003">
    <property type="protein sequence ID" value="MCS2609406.1"/>
    <property type="molecule type" value="Genomic_DNA"/>
</dbReference>
<feature type="domain" description="Transglycosylase SLT" evidence="1">
    <location>
        <begin position="26"/>
        <end position="319"/>
    </location>
</feature>
<dbReference type="Gene3D" id="1.10.530.10">
    <property type="match status" value="1"/>
</dbReference>
<evidence type="ECO:0000259" key="1">
    <source>
        <dbReference type="Pfam" id="PF13406"/>
    </source>
</evidence>
<dbReference type="PANTHER" id="PTHR30163:SF9">
    <property type="entry name" value="MEMBRANE-BOUND LYTIC MUREIN TRANSGLYCOSYLASE B"/>
    <property type="match status" value="1"/>
</dbReference>
<gene>
    <name evidence="2" type="primary">mltB</name>
    <name evidence="2" type="ORF">LLY24_08770</name>
</gene>
<dbReference type="InterPro" id="IPR031304">
    <property type="entry name" value="SLT_2"/>
</dbReference>
<evidence type="ECO:0000313" key="3">
    <source>
        <dbReference type="Proteomes" id="UP001165542"/>
    </source>
</evidence>